<organism evidence="2 3">
    <name type="scientific">Sulfurirhabdus autotrophica</name>
    <dbReference type="NCBI Taxonomy" id="1706046"/>
    <lineage>
        <taxon>Bacteria</taxon>
        <taxon>Pseudomonadati</taxon>
        <taxon>Pseudomonadota</taxon>
        <taxon>Betaproteobacteria</taxon>
        <taxon>Nitrosomonadales</taxon>
        <taxon>Sulfuricellaceae</taxon>
        <taxon>Sulfurirhabdus</taxon>
    </lineage>
</organism>
<feature type="compositionally biased region" description="Low complexity" evidence="1">
    <location>
        <begin position="35"/>
        <end position="61"/>
    </location>
</feature>
<evidence type="ECO:0000313" key="2">
    <source>
        <dbReference type="EMBL" id="TCV89591.1"/>
    </source>
</evidence>
<sequence>MSVKKMGSKLAQGVRQVKAQQAKTPAIAEKSDAQSAAKPATVSAAKPTTKVAATKPAASSTNSTNVLHPDRVWPD</sequence>
<evidence type="ECO:0000256" key="1">
    <source>
        <dbReference type="SAM" id="MobiDB-lite"/>
    </source>
</evidence>
<reference evidence="2 3" key="1">
    <citation type="submission" date="2019-03" db="EMBL/GenBank/DDBJ databases">
        <title>Genomic Encyclopedia of Type Strains, Phase IV (KMG-IV): sequencing the most valuable type-strain genomes for metagenomic binning, comparative biology and taxonomic classification.</title>
        <authorList>
            <person name="Goeker M."/>
        </authorList>
    </citation>
    <scope>NUCLEOTIDE SEQUENCE [LARGE SCALE GENOMIC DNA]</scope>
    <source>
        <strain evidence="2 3">DSM 100309</strain>
    </source>
</reference>
<dbReference type="EMBL" id="SMCO01000002">
    <property type="protein sequence ID" value="TCV89591.1"/>
    <property type="molecule type" value="Genomic_DNA"/>
</dbReference>
<protein>
    <submittedName>
        <fullName evidence="2">Uncharacterized protein</fullName>
    </submittedName>
</protein>
<proteinExistence type="predicted"/>
<dbReference type="OrthoDB" id="9342870at2"/>
<dbReference type="AlphaFoldDB" id="A0A4R3YCM4"/>
<dbReference type="RefSeq" id="WP_124948351.1">
    <property type="nucleotide sequence ID" value="NZ_BHVT01000081.1"/>
</dbReference>
<keyword evidence="3" id="KW-1185">Reference proteome</keyword>
<comment type="caution">
    <text evidence="2">The sequence shown here is derived from an EMBL/GenBank/DDBJ whole genome shotgun (WGS) entry which is preliminary data.</text>
</comment>
<name>A0A4R3YCM4_9PROT</name>
<evidence type="ECO:0000313" key="3">
    <source>
        <dbReference type="Proteomes" id="UP000295367"/>
    </source>
</evidence>
<feature type="region of interest" description="Disordered" evidence="1">
    <location>
        <begin position="1"/>
        <end position="75"/>
    </location>
</feature>
<accession>A0A4R3YCM4</accession>
<dbReference type="Proteomes" id="UP000295367">
    <property type="component" value="Unassembled WGS sequence"/>
</dbReference>
<gene>
    <name evidence="2" type="ORF">EDC63_102109</name>
</gene>